<sequence length="430" mass="48852">MWVGQKSEASFEAVRPVEDGRLLLDTPVNPLKPQPVSTSKMISLPAFATSALVLCLLLLVPVDAKAVRRASNPVKFKVKEKDVVINACSMKLLRNNFLHVFTCRGYVRFAMAGHSYEKLNSKINKLLEANKDLNKDDFCPQVKAFWYSDKEIIFLKYATCKSNKNCDNSVRFWIEDVVGKEGKFTAFPAWNEWTEIGRGFDADTFNKLTDDEKIAKKAMCNPYTFYYNYNKVFETQKSGNPVTLKGEHSGKGVCNQIEQRKDPVLPGKLATRNDDKPHRLVQAYDKHSLHSYQSAKDTSQWYAVFNQRNLEDVEAFKNKKTTSIRTGKLCLLRKYRHDLQEMNEIFMLPAKGLEMVDEKNEANNEAGDEARESSEGETTTKLYNIEKSPDENDEGKPAESEQTENEPDFEEKSVPSVLMVLTAVAGVAFM</sequence>
<evidence type="ECO:0000313" key="3">
    <source>
        <dbReference type="Proteomes" id="UP000298663"/>
    </source>
</evidence>
<feature type="compositionally biased region" description="Basic and acidic residues" evidence="1">
    <location>
        <begin position="360"/>
        <end position="374"/>
    </location>
</feature>
<dbReference type="AlphaFoldDB" id="A0A4U5PJ80"/>
<dbReference type="EMBL" id="AZBU02000002">
    <property type="protein sequence ID" value="TKR96244.1"/>
    <property type="molecule type" value="Genomic_DNA"/>
</dbReference>
<protein>
    <submittedName>
        <fullName evidence="2">Uncharacterized protein</fullName>
    </submittedName>
</protein>
<reference evidence="2 3" key="2">
    <citation type="journal article" date="2019" name="G3 (Bethesda)">
        <title>Hybrid Assembly of the Genome of the Entomopathogenic Nematode Steinernema carpocapsae Identifies the X-Chromosome.</title>
        <authorList>
            <person name="Serra L."/>
            <person name="Macchietto M."/>
            <person name="Macias-Munoz A."/>
            <person name="McGill C.J."/>
            <person name="Rodriguez I.M."/>
            <person name="Rodriguez B."/>
            <person name="Murad R."/>
            <person name="Mortazavi A."/>
        </authorList>
    </citation>
    <scope>NUCLEOTIDE SEQUENCE [LARGE SCALE GENOMIC DNA]</scope>
    <source>
        <strain evidence="2 3">ALL</strain>
    </source>
</reference>
<dbReference type="OrthoDB" id="10642116at2759"/>
<gene>
    <name evidence="2" type="ORF">L596_010293</name>
</gene>
<evidence type="ECO:0000256" key="1">
    <source>
        <dbReference type="SAM" id="MobiDB-lite"/>
    </source>
</evidence>
<organism evidence="2 3">
    <name type="scientific">Steinernema carpocapsae</name>
    <name type="common">Entomopathogenic nematode</name>
    <dbReference type="NCBI Taxonomy" id="34508"/>
    <lineage>
        <taxon>Eukaryota</taxon>
        <taxon>Metazoa</taxon>
        <taxon>Ecdysozoa</taxon>
        <taxon>Nematoda</taxon>
        <taxon>Chromadorea</taxon>
        <taxon>Rhabditida</taxon>
        <taxon>Tylenchina</taxon>
        <taxon>Panagrolaimomorpha</taxon>
        <taxon>Strongyloidoidea</taxon>
        <taxon>Steinernematidae</taxon>
        <taxon>Steinernema</taxon>
    </lineage>
</organism>
<reference evidence="2 3" key="1">
    <citation type="journal article" date="2015" name="Genome Biol.">
        <title>Comparative genomics of Steinernema reveals deeply conserved gene regulatory networks.</title>
        <authorList>
            <person name="Dillman A.R."/>
            <person name="Macchietto M."/>
            <person name="Porter C.F."/>
            <person name="Rogers A."/>
            <person name="Williams B."/>
            <person name="Antoshechkin I."/>
            <person name="Lee M.M."/>
            <person name="Goodwin Z."/>
            <person name="Lu X."/>
            <person name="Lewis E.E."/>
            <person name="Goodrich-Blair H."/>
            <person name="Stock S.P."/>
            <person name="Adams B.J."/>
            <person name="Sternberg P.W."/>
            <person name="Mortazavi A."/>
        </authorList>
    </citation>
    <scope>NUCLEOTIDE SEQUENCE [LARGE SCALE GENOMIC DNA]</scope>
    <source>
        <strain evidence="2 3">ALL</strain>
    </source>
</reference>
<keyword evidence="3" id="KW-1185">Reference proteome</keyword>
<comment type="caution">
    <text evidence="2">The sequence shown here is derived from an EMBL/GenBank/DDBJ whole genome shotgun (WGS) entry which is preliminary data.</text>
</comment>
<feature type="region of interest" description="Disordered" evidence="1">
    <location>
        <begin position="360"/>
        <end position="415"/>
    </location>
</feature>
<name>A0A4U5PJ80_STECR</name>
<evidence type="ECO:0000313" key="2">
    <source>
        <dbReference type="EMBL" id="TKR96244.1"/>
    </source>
</evidence>
<proteinExistence type="predicted"/>
<dbReference type="Proteomes" id="UP000298663">
    <property type="component" value="Unassembled WGS sequence"/>
</dbReference>
<accession>A0A4U5PJ80</accession>
<feature type="compositionally biased region" description="Basic and acidic residues" evidence="1">
    <location>
        <begin position="387"/>
        <end position="399"/>
    </location>
</feature>